<evidence type="ECO:0000256" key="1">
    <source>
        <dbReference type="ARBA" id="ARBA00004123"/>
    </source>
</evidence>
<keyword evidence="4 7" id="KW-0233">DNA recombination</keyword>
<dbReference type="PANTHER" id="PTHR16140">
    <property type="entry name" value="NON-STRUCTURAL MAINTENANCE OF CHROMOSOMES ELEMENT 4"/>
    <property type="match status" value="1"/>
</dbReference>
<organism evidence="10 11">
    <name type="scientific">Mucor plumbeus</name>
    <dbReference type="NCBI Taxonomy" id="97098"/>
    <lineage>
        <taxon>Eukaryota</taxon>
        <taxon>Fungi</taxon>
        <taxon>Fungi incertae sedis</taxon>
        <taxon>Mucoromycota</taxon>
        <taxon>Mucoromycotina</taxon>
        <taxon>Mucoromycetes</taxon>
        <taxon>Mucorales</taxon>
        <taxon>Mucorineae</taxon>
        <taxon>Mucoraceae</taxon>
        <taxon>Mucor</taxon>
    </lineage>
</organism>
<dbReference type="InterPro" id="IPR014854">
    <property type="entry name" value="Nse4_C"/>
</dbReference>
<accession>A0A8H7RJ57</accession>
<keyword evidence="6 7" id="KW-0539">Nucleus</keyword>
<feature type="domain" description="Nse4/EID protein Nse3/MAGE-binding" evidence="9">
    <location>
        <begin position="88"/>
        <end position="130"/>
    </location>
</feature>
<sequence length="323" mass="36954">MVLQKRDAGLRDLNVYIDSQTNTDQYDPHQNEEERRDIRKNYRILTEKTQESRKDLVAQNDGRQLYNTISKANTLFESVKNPNEAVLDSRFVRFISDINKEKVKNIKIGVETEVNLDEVVAKVISFSREGTRHDDGRHLDWEHIGRSACTFGKRARTMDFMLGAIDVQRKQIKRNQSVRVVKNKEDLVTVASLQQEDIEKQENETSNCVNTIMAILKKVGPMNYYKFVTNPNSFSQTVENIFYVSFLARKGCAGIDVSSGQPIISSRLPNTVDTLEDVESKKQIIIGISQEDYRNIISTYNITSTSIPTREKKTATANGNGWY</sequence>
<dbReference type="OrthoDB" id="361242at2759"/>
<evidence type="ECO:0000313" key="11">
    <source>
        <dbReference type="Proteomes" id="UP000650833"/>
    </source>
</evidence>
<reference evidence="10" key="1">
    <citation type="submission" date="2020-12" db="EMBL/GenBank/DDBJ databases">
        <title>Metabolic potential, ecology and presence of endohyphal bacteria is reflected in genomic diversity of Mucoromycotina.</title>
        <authorList>
            <person name="Muszewska A."/>
            <person name="Okrasinska A."/>
            <person name="Steczkiewicz K."/>
            <person name="Drgas O."/>
            <person name="Orlowska M."/>
            <person name="Perlinska-Lenart U."/>
            <person name="Aleksandrzak-Piekarczyk T."/>
            <person name="Szatraj K."/>
            <person name="Zielenkiewicz U."/>
            <person name="Pilsyk S."/>
            <person name="Malc E."/>
            <person name="Mieczkowski P."/>
            <person name="Kruszewska J.S."/>
            <person name="Biernat P."/>
            <person name="Pawlowska J."/>
        </authorList>
    </citation>
    <scope>NUCLEOTIDE SEQUENCE</scope>
    <source>
        <strain evidence="10">CBS 226.32</strain>
    </source>
</reference>
<dbReference type="GO" id="GO:0006310">
    <property type="term" value="P:DNA recombination"/>
    <property type="evidence" value="ECO:0007669"/>
    <property type="project" value="UniProtKB-UniRule"/>
</dbReference>
<dbReference type="Proteomes" id="UP000650833">
    <property type="component" value="Unassembled WGS sequence"/>
</dbReference>
<dbReference type="GO" id="GO:0006281">
    <property type="term" value="P:DNA repair"/>
    <property type="evidence" value="ECO:0007669"/>
    <property type="project" value="UniProtKB-UniRule"/>
</dbReference>
<name>A0A8H7RJ57_9FUNG</name>
<comment type="similarity">
    <text evidence="2 7">Belongs to the NSE4 family.</text>
</comment>
<gene>
    <name evidence="10" type="ORF">INT46_009120</name>
</gene>
<dbReference type="Pfam" id="PF08743">
    <property type="entry name" value="Nse4_C"/>
    <property type="match status" value="1"/>
</dbReference>
<evidence type="ECO:0000256" key="4">
    <source>
        <dbReference type="ARBA" id="ARBA00023172"/>
    </source>
</evidence>
<keyword evidence="5 7" id="KW-0234">DNA repair</keyword>
<dbReference type="InterPro" id="IPR027786">
    <property type="entry name" value="Nse4/EID"/>
</dbReference>
<evidence type="ECO:0000259" key="8">
    <source>
        <dbReference type="Pfam" id="PF08743"/>
    </source>
</evidence>
<evidence type="ECO:0000256" key="7">
    <source>
        <dbReference type="RuleBase" id="RU365071"/>
    </source>
</evidence>
<evidence type="ECO:0000313" key="10">
    <source>
        <dbReference type="EMBL" id="KAG2212429.1"/>
    </source>
</evidence>
<protein>
    <recommendedName>
        <fullName evidence="7">Non-structural maintenance of chromosomes element 4</fullName>
    </recommendedName>
</protein>
<evidence type="ECO:0000256" key="5">
    <source>
        <dbReference type="ARBA" id="ARBA00023204"/>
    </source>
</evidence>
<keyword evidence="3 7" id="KW-0227">DNA damage</keyword>
<evidence type="ECO:0000259" key="9">
    <source>
        <dbReference type="Pfam" id="PF15412"/>
    </source>
</evidence>
<comment type="caution">
    <text evidence="10">The sequence shown here is derived from an EMBL/GenBank/DDBJ whole genome shotgun (WGS) entry which is preliminary data.</text>
</comment>
<dbReference type="InterPro" id="IPR029225">
    <property type="entry name" value="Nse4_Nse3-bd"/>
</dbReference>
<comment type="subunit">
    <text evidence="7">Component of the SMC5-SMC6 complex.</text>
</comment>
<dbReference type="EMBL" id="JAEPRC010000051">
    <property type="protein sequence ID" value="KAG2212429.1"/>
    <property type="molecule type" value="Genomic_DNA"/>
</dbReference>
<dbReference type="GO" id="GO:0005634">
    <property type="term" value="C:nucleus"/>
    <property type="evidence" value="ECO:0007669"/>
    <property type="project" value="UniProtKB-SubCell"/>
</dbReference>
<dbReference type="AlphaFoldDB" id="A0A8H7RJ57"/>
<proteinExistence type="inferred from homology"/>
<evidence type="ECO:0000256" key="6">
    <source>
        <dbReference type="ARBA" id="ARBA00023242"/>
    </source>
</evidence>
<dbReference type="Pfam" id="PF15412">
    <property type="entry name" value="Nse4-Nse3_bdg"/>
    <property type="match status" value="1"/>
</dbReference>
<comment type="subcellular location">
    <subcellularLocation>
        <location evidence="1 7">Nucleus</location>
    </subcellularLocation>
</comment>
<evidence type="ECO:0000256" key="3">
    <source>
        <dbReference type="ARBA" id="ARBA00022763"/>
    </source>
</evidence>
<feature type="domain" description="Non-structural maintenance of chromosome element 4 C-terminal" evidence="8">
    <location>
        <begin position="221"/>
        <end position="305"/>
    </location>
</feature>
<keyword evidence="11" id="KW-1185">Reference proteome</keyword>
<evidence type="ECO:0000256" key="2">
    <source>
        <dbReference type="ARBA" id="ARBA00008997"/>
    </source>
</evidence>
<dbReference type="GO" id="GO:0030915">
    <property type="term" value="C:Smc5-Smc6 complex"/>
    <property type="evidence" value="ECO:0007669"/>
    <property type="project" value="UniProtKB-UniRule"/>
</dbReference>
<dbReference type="PANTHER" id="PTHR16140:SF0">
    <property type="entry name" value="NON-STRUCTURAL MAINTENANCE OF CHROMOSOMES ELEMENT 4"/>
    <property type="match status" value="1"/>
</dbReference>
<comment type="function">
    <text evidence="7">Component of the SMC5-SMC6 complex, that promotes sister chromatid alignment after DNA damage and facilitates double-stranded DNA breaks (DSBs) repair via homologous recombination between sister chromatids.</text>
</comment>